<dbReference type="InterPro" id="IPR051471">
    <property type="entry name" value="Bacterial_PTS_sugar_comp"/>
</dbReference>
<dbReference type="SUPFAM" id="SSF53062">
    <property type="entry name" value="PTS system fructose IIA component-like"/>
    <property type="match status" value="1"/>
</dbReference>
<accession>A0A4P5PC51</accession>
<sequence length="125" mass="13905">MNIIMMAHGTLANSLLKSTKMILGPIDNRVQAIDFGANESLEQLSNKLEKQLNKEMNLIFCDLKGGTPFNTAYLLRQKYPIKIVCGMNLGMLLEYFMHALSNDELPSLAIAKDAGIKAIEVFDLD</sequence>
<keyword evidence="4" id="KW-1185">Reference proteome</keyword>
<evidence type="ECO:0000313" key="3">
    <source>
        <dbReference type="EMBL" id="GCF95650.1"/>
    </source>
</evidence>
<dbReference type="GO" id="GO:0016020">
    <property type="term" value="C:membrane"/>
    <property type="evidence" value="ECO:0007669"/>
    <property type="project" value="InterPro"/>
</dbReference>
<evidence type="ECO:0000259" key="2">
    <source>
        <dbReference type="PROSITE" id="PS51096"/>
    </source>
</evidence>
<dbReference type="PANTHER" id="PTHR33799:SF1">
    <property type="entry name" value="PTS SYSTEM MANNOSE-SPECIFIC EIIAB COMPONENT-RELATED"/>
    <property type="match status" value="1"/>
</dbReference>
<dbReference type="PROSITE" id="PS51096">
    <property type="entry name" value="PTS_EIIA_TYPE_4"/>
    <property type="match status" value="1"/>
</dbReference>
<evidence type="ECO:0000256" key="1">
    <source>
        <dbReference type="ARBA" id="ARBA00022679"/>
    </source>
</evidence>
<dbReference type="InterPro" id="IPR036662">
    <property type="entry name" value="PTS_EIIA_man-typ_sf"/>
</dbReference>
<name>A0A4P5PC51_9ENTE</name>
<dbReference type="PANTHER" id="PTHR33799">
    <property type="entry name" value="PTS PERMEASE-RELATED-RELATED"/>
    <property type="match status" value="1"/>
</dbReference>
<proteinExistence type="predicted"/>
<dbReference type="AlphaFoldDB" id="A0A4P5PC51"/>
<gene>
    <name evidence="3" type="ORF">NRIC_35410</name>
</gene>
<dbReference type="Pfam" id="PF03610">
    <property type="entry name" value="EIIA-man"/>
    <property type="match status" value="1"/>
</dbReference>
<dbReference type="Proteomes" id="UP000290567">
    <property type="component" value="Unassembled WGS sequence"/>
</dbReference>
<evidence type="ECO:0000313" key="4">
    <source>
        <dbReference type="Proteomes" id="UP000290567"/>
    </source>
</evidence>
<dbReference type="InterPro" id="IPR004701">
    <property type="entry name" value="PTS_EIIA_man-typ"/>
</dbReference>
<feature type="domain" description="PTS EIIA type-4" evidence="2">
    <location>
        <begin position="1"/>
        <end position="119"/>
    </location>
</feature>
<comment type="caution">
    <text evidence="3">The sequence shown here is derived from an EMBL/GenBank/DDBJ whole genome shotgun (WGS) entry which is preliminary data.</text>
</comment>
<organism evidence="3 4">
    <name type="scientific">Enterococcus florum</name>
    <dbReference type="NCBI Taxonomy" id="2480627"/>
    <lineage>
        <taxon>Bacteria</taxon>
        <taxon>Bacillati</taxon>
        <taxon>Bacillota</taxon>
        <taxon>Bacilli</taxon>
        <taxon>Lactobacillales</taxon>
        <taxon>Enterococcaceae</taxon>
        <taxon>Enterococcus</taxon>
    </lineage>
</organism>
<dbReference type="RefSeq" id="WP_146624027.1">
    <property type="nucleotide sequence ID" value="NZ_BJCC01000035.1"/>
</dbReference>
<protein>
    <submittedName>
        <fullName evidence="3">PTS mannose transporter subunit IID</fullName>
    </submittedName>
</protein>
<dbReference type="EMBL" id="BJCC01000035">
    <property type="protein sequence ID" value="GCF95650.1"/>
    <property type="molecule type" value="Genomic_DNA"/>
</dbReference>
<keyword evidence="1" id="KW-0808">Transferase</keyword>
<dbReference type="GO" id="GO:0009401">
    <property type="term" value="P:phosphoenolpyruvate-dependent sugar phosphotransferase system"/>
    <property type="evidence" value="ECO:0007669"/>
    <property type="project" value="InterPro"/>
</dbReference>
<dbReference type="Gene3D" id="3.40.50.510">
    <property type="entry name" value="Phosphotransferase system, mannose-type IIA component"/>
    <property type="match status" value="1"/>
</dbReference>
<dbReference type="GO" id="GO:0016740">
    <property type="term" value="F:transferase activity"/>
    <property type="evidence" value="ECO:0007669"/>
    <property type="project" value="UniProtKB-KW"/>
</dbReference>
<reference evidence="4" key="1">
    <citation type="submission" date="2019-02" db="EMBL/GenBank/DDBJ databases">
        <title>Draft genome sequence of Enterococcus sp. Gos25-1.</title>
        <authorList>
            <person name="Tanaka N."/>
            <person name="Shiwa Y."/>
            <person name="Fujita N."/>
        </authorList>
    </citation>
    <scope>NUCLEOTIDE SEQUENCE [LARGE SCALE GENOMIC DNA]</scope>
    <source>
        <strain evidence="4">Gos25-1</strain>
    </source>
</reference>
<dbReference type="OrthoDB" id="6623712at2"/>